<evidence type="ECO:0000256" key="6">
    <source>
        <dbReference type="ARBA" id="ARBA00023136"/>
    </source>
</evidence>
<feature type="domain" description="TonB-dependent receptor-like beta-barrel" evidence="10">
    <location>
        <begin position="387"/>
        <end position="973"/>
    </location>
</feature>
<dbReference type="SUPFAM" id="SSF56935">
    <property type="entry name" value="Porins"/>
    <property type="match status" value="1"/>
</dbReference>
<gene>
    <name evidence="12" type="ORF">AHMF7605_07815</name>
</gene>
<keyword evidence="4 8" id="KW-0812">Transmembrane</keyword>
<dbReference type="InterPro" id="IPR036942">
    <property type="entry name" value="Beta-barrel_TonB_sf"/>
</dbReference>
<dbReference type="GO" id="GO:0009279">
    <property type="term" value="C:cell outer membrane"/>
    <property type="evidence" value="ECO:0007669"/>
    <property type="project" value="UniProtKB-SubCell"/>
</dbReference>
<dbReference type="InterPro" id="IPR023997">
    <property type="entry name" value="TonB-dep_OMP_SusC/RagA_CS"/>
</dbReference>
<name>A0A2T2YP01_9BACT</name>
<evidence type="ECO:0000256" key="3">
    <source>
        <dbReference type="ARBA" id="ARBA00022452"/>
    </source>
</evidence>
<comment type="similarity">
    <text evidence="8 9">Belongs to the TonB-dependent receptor family.</text>
</comment>
<evidence type="ECO:0000256" key="9">
    <source>
        <dbReference type="RuleBase" id="RU003357"/>
    </source>
</evidence>
<dbReference type="PROSITE" id="PS52016">
    <property type="entry name" value="TONB_DEPENDENT_REC_3"/>
    <property type="match status" value="1"/>
</dbReference>
<dbReference type="InterPro" id="IPR000531">
    <property type="entry name" value="Beta-barrel_TonB"/>
</dbReference>
<dbReference type="InterPro" id="IPR037066">
    <property type="entry name" value="Plug_dom_sf"/>
</dbReference>
<evidence type="ECO:0000256" key="1">
    <source>
        <dbReference type="ARBA" id="ARBA00004571"/>
    </source>
</evidence>
<dbReference type="Gene3D" id="2.170.130.10">
    <property type="entry name" value="TonB-dependent receptor, plug domain"/>
    <property type="match status" value="1"/>
</dbReference>
<keyword evidence="3 8" id="KW-1134">Transmembrane beta strand</keyword>
<reference evidence="12 13" key="1">
    <citation type="submission" date="2018-03" db="EMBL/GenBank/DDBJ databases">
        <title>Adhaeribacter sp. HMF7605 Genome sequencing and assembly.</title>
        <authorList>
            <person name="Kang H."/>
            <person name="Kang J."/>
            <person name="Cha I."/>
            <person name="Kim H."/>
            <person name="Joh K."/>
        </authorList>
    </citation>
    <scope>NUCLEOTIDE SEQUENCE [LARGE SCALE GENOMIC DNA]</scope>
    <source>
        <strain evidence="12 13">HMF7605</strain>
    </source>
</reference>
<dbReference type="FunFam" id="2.170.130.10:FF:000003">
    <property type="entry name" value="SusC/RagA family TonB-linked outer membrane protein"/>
    <property type="match status" value="1"/>
</dbReference>
<dbReference type="Pfam" id="PF13715">
    <property type="entry name" value="CarbopepD_reg_2"/>
    <property type="match status" value="1"/>
</dbReference>
<protein>
    <submittedName>
        <fullName evidence="12">TonB-dependent receptor</fullName>
    </submittedName>
</protein>
<dbReference type="OrthoDB" id="9768177at2"/>
<comment type="subcellular location">
    <subcellularLocation>
        <location evidence="1 8">Cell outer membrane</location>
        <topology evidence="1 8">Multi-pass membrane protein</topology>
    </subcellularLocation>
</comment>
<dbReference type="InterPro" id="IPR023996">
    <property type="entry name" value="TonB-dep_OMP_SusC/RagA"/>
</dbReference>
<evidence type="ECO:0000256" key="5">
    <source>
        <dbReference type="ARBA" id="ARBA00023077"/>
    </source>
</evidence>
<feature type="domain" description="TonB-dependent receptor plug" evidence="11">
    <location>
        <begin position="115"/>
        <end position="219"/>
    </location>
</feature>
<keyword evidence="6 8" id="KW-0472">Membrane</keyword>
<dbReference type="Pfam" id="PF07715">
    <property type="entry name" value="Plug"/>
    <property type="match status" value="1"/>
</dbReference>
<dbReference type="Proteomes" id="UP000240357">
    <property type="component" value="Unassembled WGS sequence"/>
</dbReference>
<evidence type="ECO:0000256" key="8">
    <source>
        <dbReference type="PROSITE-ProRule" id="PRU01360"/>
    </source>
</evidence>
<evidence type="ECO:0000256" key="4">
    <source>
        <dbReference type="ARBA" id="ARBA00022692"/>
    </source>
</evidence>
<dbReference type="Gene3D" id="2.60.40.1120">
    <property type="entry name" value="Carboxypeptidase-like, regulatory domain"/>
    <property type="match status" value="1"/>
</dbReference>
<proteinExistence type="inferred from homology"/>
<dbReference type="AlphaFoldDB" id="A0A2T2YP01"/>
<dbReference type="Gene3D" id="2.40.170.20">
    <property type="entry name" value="TonB-dependent receptor, beta-barrel domain"/>
    <property type="match status" value="1"/>
</dbReference>
<evidence type="ECO:0000313" key="12">
    <source>
        <dbReference type="EMBL" id="PSR57218.1"/>
    </source>
</evidence>
<keyword evidence="5 9" id="KW-0798">TonB box</keyword>
<evidence type="ECO:0000256" key="7">
    <source>
        <dbReference type="ARBA" id="ARBA00023237"/>
    </source>
</evidence>
<keyword evidence="7 8" id="KW-0998">Cell outer membrane</keyword>
<dbReference type="Pfam" id="PF00593">
    <property type="entry name" value="TonB_dep_Rec_b-barrel"/>
    <property type="match status" value="1"/>
</dbReference>
<keyword evidence="12" id="KW-0675">Receptor</keyword>
<dbReference type="InterPro" id="IPR008969">
    <property type="entry name" value="CarboxyPept-like_regulatory"/>
</dbReference>
<keyword evidence="13" id="KW-1185">Reference proteome</keyword>
<organism evidence="12 13">
    <name type="scientific">Adhaeribacter arboris</name>
    <dbReference type="NCBI Taxonomy" id="2072846"/>
    <lineage>
        <taxon>Bacteria</taxon>
        <taxon>Pseudomonadati</taxon>
        <taxon>Bacteroidota</taxon>
        <taxon>Cytophagia</taxon>
        <taxon>Cytophagales</taxon>
        <taxon>Hymenobacteraceae</taxon>
        <taxon>Adhaeribacter</taxon>
    </lineage>
</organism>
<comment type="caution">
    <text evidence="12">The sequence shown here is derived from an EMBL/GenBank/DDBJ whole genome shotgun (WGS) entry which is preliminary data.</text>
</comment>
<dbReference type="SUPFAM" id="SSF49464">
    <property type="entry name" value="Carboxypeptidase regulatory domain-like"/>
    <property type="match status" value="1"/>
</dbReference>
<accession>A0A2T2YP01</accession>
<dbReference type="InterPro" id="IPR039426">
    <property type="entry name" value="TonB-dep_rcpt-like"/>
</dbReference>
<dbReference type="NCBIfam" id="TIGR04056">
    <property type="entry name" value="OMP_RagA_SusC"/>
    <property type="match status" value="1"/>
</dbReference>
<keyword evidence="2 8" id="KW-0813">Transport</keyword>
<dbReference type="NCBIfam" id="TIGR04057">
    <property type="entry name" value="SusC_RagA_signa"/>
    <property type="match status" value="1"/>
</dbReference>
<dbReference type="InterPro" id="IPR012910">
    <property type="entry name" value="Plug_dom"/>
</dbReference>
<evidence type="ECO:0000259" key="10">
    <source>
        <dbReference type="Pfam" id="PF00593"/>
    </source>
</evidence>
<evidence type="ECO:0000313" key="13">
    <source>
        <dbReference type="Proteomes" id="UP000240357"/>
    </source>
</evidence>
<evidence type="ECO:0000259" key="11">
    <source>
        <dbReference type="Pfam" id="PF07715"/>
    </source>
</evidence>
<sequence length="1011" mass="111772">MSPEVRAFSLTKSATSVTINFPDQHVKGKVTGDKGEELPGVSVRVKGTQQGTTTSPTGDFELSVPENSVLIFSFIGYKTQEIPATQAQGQLTVKLLPDQEQLNEVVVVGYGSQKKVNVTGSVASLDQKVLANRPITNSTQALQNLPGVFTNQTKGRPGADAATIRIRGVGTLNNSNPLVLVDGVEFPLGDVNPNDIESITVLKDAASAAIYGNRAANGVILVKTKSGQKGTFRVDYNFYWGKQEATQFPDAVTNSLEYMEGKNRALANEGKPAESTPALLEEYRAGTDPYIYPNTNWFDLMFRSAPIQEHNLRLSGGGEKTAFSVSLGYLNQEGILIQTSGKRYSLNTNVSADISKKVKIGASLIGNYWVNQESAYSADEGNGEGGLMGLIYRGLPMQTPYAQNGTYADQWIRVPGHNFFRNPVALANEGFRKNNQYRTLANLFLEYQLPFNIRYKTTIATNILFGVEKYSYPQINLTNPKTGVISPIGNTPLRGIRQISQNNINLTNFHTLNWEQTFNQHTLTALGGFSVETFNNGDFSAYNQGYLGNDLTELNAGSTSPQVTGTSGQSKLLSYFGRVNYNYAEKYLLEANFRYDGSSRFAPGNRWGFFPSFSAGWRLSEEEFLKNNRVVSNLKLRGSYGRLGNQLIPLFSYVDAISLGQGYNFNNTLVSGAAITQLSDPNITWETTTMLDFGLEGGFFDNRLTFEIDWFDKKTSNILRQVAVPAQVGNLDGPFRNIGSVANQGIEVNLSFRNTIQQFRYGVDANVTYLKNEVTNLNNQVYYNPNTITQEGSPINAFFGLEAEGIFQTQEEINNHAFQNAGTKPGDLKYRDTDGNKVIDNNDRVVIGNSIPKYTYGFNVSAGYKDLELSAIFQGLADVDTYLTGNLAQPYKNGAGVTREWLTDSWTPENPSAKLPRLTTSNGYPQNYLTSSFWVRDASYLRLKNVQLSYNLPKSLYAKAGLTQLKVFVNAQNYLTFTKFKFSDPERNLIRADLIEYPVAKSFTAGLNVSF</sequence>
<evidence type="ECO:0000256" key="2">
    <source>
        <dbReference type="ARBA" id="ARBA00022448"/>
    </source>
</evidence>
<dbReference type="EMBL" id="PYFT01000001">
    <property type="protein sequence ID" value="PSR57218.1"/>
    <property type="molecule type" value="Genomic_DNA"/>
</dbReference>